<dbReference type="GO" id="GO:0006654">
    <property type="term" value="P:phosphatidic acid biosynthetic process"/>
    <property type="evidence" value="ECO:0007669"/>
    <property type="project" value="InterPro"/>
</dbReference>
<evidence type="ECO:0000256" key="1">
    <source>
        <dbReference type="ARBA" id="ARBA00008664"/>
    </source>
</evidence>
<evidence type="ECO:0000313" key="10">
    <source>
        <dbReference type="Proteomes" id="UP000694415"/>
    </source>
</evidence>
<proteinExistence type="inferred from homology"/>
<dbReference type="InterPro" id="IPR001736">
    <property type="entry name" value="PLipase_D/transphosphatidylase"/>
</dbReference>
<dbReference type="PIRSF" id="PIRSF009376">
    <property type="entry name" value="Phospholipase_D_euk"/>
    <property type="match status" value="1"/>
</dbReference>
<dbReference type="PROSITE" id="PS50195">
    <property type="entry name" value="PX"/>
    <property type="match status" value="1"/>
</dbReference>
<dbReference type="GO" id="GO:0004630">
    <property type="term" value="F:phospholipase D activity"/>
    <property type="evidence" value="ECO:0007669"/>
    <property type="project" value="UniProtKB-UniRule"/>
</dbReference>
<feature type="domain" description="PLD phosphodiesterase" evidence="7">
    <location>
        <begin position="387"/>
        <end position="414"/>
    </location>
</feature>
<keyword evidence="5" id="KW-0443">Lipid metabolism</keyword>
<dbReference type="InterPro" id="IPR001683">
    <property type="entry name" value="PX_dom"/>
</dbReference>
<keyword evidence="2" id="KW-0677">Repeat</keyword>
<dbReference type="GO" id="GO:0035556">
    <property type="term" value="P:intracellular signal transduction"/>
    <property type="evidence" value="ECO:0007669"/>
    <property type="project" value="InterPro"/>
</dbReference>
<evidence type="ECO:0000256" key="6">
    <source>
        <dbReference type="PIRNR" id="PIRNR009376"/>
    </source>
</evidence>
<accession>A0A8C6MZS4</accession>
<dbReference type="GO" id="GO:0035091">
    <property type="term" value="F:phosphatidylinositol binding"/>
    <property type="evidence" value="ECO:0007669"/>
    <property type="project" value="InterPro"/>
</dbReference>
<sequence>MTVTQKNLFPYGDYLNSSQLHMEPDEVDTLREGEDPADRMHPYLAIYDLQPLKAHPLVFAPGVPVIAQVVGTERYTSGSKVGTCTLYSVRLTHGDFTWTTKKKFRHFQELHRDLQRHKVLMSLLPLARFAVAHSPAREAAAEDIPSLPRGGSEGSARHTASKQKYLENYLNRLLTMSFYRNYHAMTEFLEVSQLSFIPDLGSKGLEGVIRKRSGGHRVPGFTFCGRDQVCYRWSKRWLVVKDSFLLYMRPETGAISFVQLFDPGFEVQVGKRSTETRYGVRIDTSHRFVNGAGYFAAVADAILRAQEEIFITDWWLSPEIYLKRPAHSDDWRLDIMLKRKAEEGVRVSILLFKEVELALGINSGYSKRTLMLLHPNIKVMRHPDLVTLWAHHEKLLVVDQVVAFLGGLDLAFGRWDDVQYRLTDLGDPSEPVHLQTPTLGSDPAATPDLSHNQFFWLGKDYSNLITKDWVQLDRPFEDFIDRETTPRMPWRDVGVVVHGVAARDLARHFIQRWNFTKTTKARYKTPLYPYLLPKSTSTANNLPFMIPGGQCATVQVLRSVDRWSAGTLENSILNAYLHTIRESQHFLYIENQFFISCSDGRTVLNKVGDEIVDRILKAHEQGQCFRVYLLLPLLPGFEGDISTGGGNSIQAILHFTYRTLCRGEYSILHRLKAAMGTAWRDYMSICGLRTHGELGGHPISELIYIHSKMLIADDRTVIIGSANINDRSLLGKRDSELAILIKDTEMEPSLMDGVEYQAGRFALSLRKHCFSVILGANTWPDLDLRDPVCDDFFQLWQETAENNATIYEQIFRCLPSNATRSLRALREYVAVESLATVSPSLAQSELAHIQGHLVHFPLKFLEDESLLPPLGSKEGMIPLEVWT</sequence>
<evidence type="ECO:0000256" key="2">
    <source>
        <dbReference type="ARBA" id="ARBA00022737"/>
    </source>
</evidence>
<dbReference type="Proteomes" id="UP000694415">
    <property type="component" value="Unplaced"/>
</dbReference>
<evidence type="ECO:0000259" key="8">
    <source>
        <dbReference type="PROSITE" id="PS50195"/>
    </source>
</evidence>
<dbReference type="Ensembl" id="ENSMSIT00000031146.1">
    <property type="protein sequence ID" value="ENSMSIP00000024684.1"/>
    <property type="gene ID" value="ENSMSIG00000020749.1"/>
</dbReference>
<organism evidence="9 10">
    <name type="scientific">Mus spicilegus</name>
    <name type="common">Mound-building mouse</name>
    <dbReference type="NCBI Taxonomy" id="10103"/>
    <lineage>
        <taxon>Eukaryota</taxon>
        <taxon>Metazoa</taxon>
        <taxon>Chordata</taxon>
        <taxon>Craniata</taxon>
        <taxon>Vertebrata</taxon>
        <taxon>Euteleostomi</taxon>
        <taxon>Mammalia</taxon>
        <taxon>Eutheria</taxon>
        <taxon>Euarchontoglires</taxon>
        <taxon>Glires</taxon>
        <taxon>Rodentia</taxon>
        <taxon>Myomorpha</taxon>
        <taxon>Muroidea</taxon>
        <taxon>Muridae</taxon>
        <taxon>Murinae</taxon>
        <taxon>Mus</taxon>
        <taxon>Mus</taxon>
    </lineage>
</organism>
<feature type="domain" description="PLD phosphodiesterase" evidence="7">
    <location>
        <begin position="701"/>
        <end position="728"/>
    </location>
</feature>
<dbReference type="Pfam" id="PF00787">
    <property type="entry name" value="PX"/>
    <property type="match status" value="1"/>
</dbReference>
<comment type="similarity">
    <text evidence="1 6">Belongs to the phospholipase D family.</text>
</comment>
<dbReference type="Pfam" id="PF13091">
    <property type="entry name" value="PLDc_2"/>
    <property type="match status" value="1"/>
</dbReference>
<dbReference type="SMART" id="SM00155">
    <property type="entry name" value="PLDc"/>
    <property type="match status" value="2"/>
</dbReference>
<dbReference type="AlphaFoldDB" id="A0A8C6MZS4"/>
<dbReference type="GO" id="GO:0060627">
    <property type="term" value="P:regulation of vesicle-mediated transport"/>
    <property type="evidence" value="ECO:0007669"/>
    <property type="project" value="TreeGrafter"/>
</dbReference>
<dbReference type="PANTHER" id="PTHR18896:SF121">
    <property type="entry name" value="PHOSPHOLIPASE D2"/>
    <property type="match status" value="1"/>
</dbReference>
<dbReference type="GeneTree" id="ENSGT00940000160229"/>
<dbReference type="PROSITE" id="PS50035">
    <property type="entry name" value="PLD"/>
    <property type="match status" value="2"/>
</dbReference>
<dbReference type="FunFam" id="3.30.870.10:FF:000048">
    <property type="entry name" value="Phospholipase"/>
    <property type="match status" value="1"/>
</dbReference>
<evidence type="ECO:0000256" key="4">
    <source>
        <dbReference type="ARBA" id="ARBA00022963"/>
    </source>
</evidence>
<keyword evidence="10" id="KW-1185">Reference proteome</keyword>
<dbReference type="SUPFAM" id="SSF56024">
    <property type="entry name" value="Phospholipase D/nuclease"/>
    <property type="match status" value="2"/>
</dbReference>
<dbReference type="GO" id="GO:0009395">
    <property type="term" value="P:phospholipid catabolic process"/>
    <property type="evidence" value="ECO:0007669"/>
    <property type="project" value="TreeGrafter"/>
</dbReference>
<dbReference type="InterPro" id="IPR015679">
    <property type="entry name" value="PLipase_D_fam"/>
</dbReference>
<evidence type="ECO:0000259" key="7">
    <source>
        <dbReference type="PROSITE" id="PS50035"/>
    </source>
</evidence>
<dbReference type="InterPro" id="IPR036871">
    <property type="entry name" value="PX_dom_sf"/>
</dbReference>
<dbReference type="Gene3D" id="3.30.1520.10">
    <property type="entry name" value="Phox-like domain"/>
    <property type="match status" value="1"/>
</dbReference>
<dbReference type="PANTHER" id="PTHR18896">
    <property type="entry name" value="PHOSPHOLIPASE D"/>
    <property type="match status" value="1"/>
</dbReference>
<dbReference type="Pfam" id="PF00614">
    <property type="entry name" value="PLDc"/>
    <property type="match status" value="1"/>
</dbReference>
<feature type="domain" description="PX" evidence="8">
    <location>
        <begin position="65"/>
        <end position="195"/>
    </location>
</feature>
<reference evidence="9" key="1">
    <citation type="submission" date="2025-08" db="UniProtKB">
        <authorList>
            <consortium name="Ensembl"/>
        </authorList>
    </citation>
    <scope>IDENTIFICATION</scope>
</reference>
<dbReference type="InterPro" id="IPR025202">
    <property type="entry name" value="PLD-like_dom"/>
</dbReference>
<keyword evidence="3 6" id="KW-0378">Hydrolase</keyword>
<keyword evidence="4 6" id="KW-0442">Lipid degradation</keyword>
<dbReference type="GO" id="GO:0005789">
    <property type="term" value="C:endoplasmic reticulum membrane"/>
    <property type="evidence" value="ECO:0007669"/>
    <property type="project" value="UniProtKB-ARBA"/>
</dbReference>
<dbReference type="FunFam" id="3.30.870.10:FF:000022">
    <property type="entry name" value="Phospholipase"/>
    <property type="match status" value="1"/>
</dbReference>
<evidence type="ECO:0000256" key="5">
    <source>
        <dbReference type="ARBA" id="ARBA00023098"/>
    </source>
</evidence>
<evidence type="ECO:0000256" key="3">
    <source>
        <dbReference type="ARBA" id="ARBA00022801"/>
    </source>
</evidence>
<protein>
    <recommendedName>
        <fullName evidence="6">Phospholipase</fullName>
        <ecNumber evidence="6">3.1.4.4</ecNumber>
    </recommendedName>
</protein>
<comment type="catalytic activity">
    <reaction evidence="6">
        <text>a 1,2-diacyl-sn-glycero-3-phosphocholine + H2O = a 1,2-diacyl-sn-glycero-3-phosphate + choline + H(+)</text>
        <dbReference type="Rhea" id="RHEA:14445"/>
        <dbReference type="ChEBI" id="CHEBI:15354"/>
        <dbReference type="ChEBI" id="CHEBI:15377"/>
        <dbReference type="ChEBI" id="CHEBI:15378"/>
        <dbReference type="ChEBI" id="CHEBI:57643"/>
        <dbReference type="ChEBI" id="CHEBI:58608"/>
        <dbReference type="EC" id="3.1.4.4"/>
    </reaction>
</comment>
<name>A0A8C6MZS4_MUSSI</name>
<dbReference type="FunFam" id="3.30.1520.10:FF:000027">
    <property type="entry name" value="Phospholipase"/>
    <property type="match status" value="1"/>
</dbReference>
<dbReference type="SUPFAM" id="SSF64268">
    <property type="entry name" value="PX domain"/>
    <property type="match status" value="1"/>
</dbReference>
<evidence type="ECO:0000313" key="9">
    <source>
        <dbReference type="Ensembl" id="ENSMSIP00000024684.1"/>
    </source>
</evidence>
<dbReference type="InterPro" id="IPR016555">
    <property type="entry name" value="PLipase_D_euk"/>
</dbReference>
<dbReference type="Gene3D" id="3.30.870.10">
    <property type="entry name" value="Endonuclease Chain A"/>
    <property type="match status" value="2"/>
</dbReference>
<reference evidence="9" key="2">
    <citation type="submission" date="2025-09" db="UniProtKB">
        <authorList>
            <consortium name="Ensembl"/>
        </authorList>
    </citation>
    <scope>IDENTIFICATION</scope>
</reference>
<dbReference type="EC" id="3.1.4.4" evidence="6"/>
<dbReference type="SMART" id="SM00312">
    <property type="entry name" value="PX"/>
    <property type="match status" value="1"/>
</dbReference>
<dbReference type="CDD" id="cd01254">
    <property type="entry name" value="PH_PLD"/>
    <property type="match status" value="1"/>
</dbReference>
<dbReference type="CDD" id="cd07297">
    <property type="entry name" value="PX_PLD2"/>
    <property type="match status" value="1"/>
</dbReference>